<dbReference type="Pfam" id="PF03965">
    <property type="entry name" value="Penicillinase_R"/>
    <property type="match status" value="1"/>
</dbReference>
<dbReference type="EMBL" id="DWXG01000008">
    <property type="protein sequence ID" value="HJB97156.1"/>
    <property type="molecule type" value="Genomic_DNA"/>
</dbReference>
<comment type="similarity">
    <text evidence="1">Belongs to the BlaI transcriptional regulatory family.</text>
</comment>
<gene>
    <name evidence="5" type="ORF">H9710_01105</name>
</gene>
<dbReference type="Proteomes" id="UP000826793">
    <property type="component" value="Unassembled WGS sequence"/>
</dbReference>
<reference evidence="5" key="2">
    <citation type="submission" date="2021-04" db="EMBL/GenBank/DDBJ databases">
        <authorList>
            <person name="Gilroy R."/>
        </authorList>
    </citation>
    <scope>NUCLEOTIDE SEQUENCE</scope>
    <source>
        <strain evidence="5">CHK185-1770</strain>
    </source>
</reference>
<dbReference type="GO" id="GO:0003677">
    <property type="term" value="F:DNA binding"/>
    <property type="evidence" value="ECO:0007669"/>
    <property type="project" value="UniProtKB-KW"/>
</dbReference>
<evidence type="ECO:0000256" key="2">
    <source>
        <dbReference type="ARBA" id="ARBA00023015"/>
    </source>
</evidence>
<dbReference type="SUPFAM" id="SSF46785">
    <property type="entry name" value="Winged helix' DNA-binding domain"/>
    <property type="match status" value="1"/>
</dbReference>
<dbReference type="Gene3D" id="1.10.10.10">
    <property type="entry name" value="Winged helix-like DNA-binding domain superfamily/Winged helix DNA-binding domain"/>
    <property type="match status" value="1"/>
</dbReference>
<dbReference type="AlphaFoldDB" id="A0A9D2SEV8"/>
<dbReference type="InterPro" id="IPR005650">
    <property type="entry name" value="BlaI_family"/>
</dbReference>
<comment type="caution">
    <text evidence="5">The sequence shown here is derived from an EMBL/GenBank/DDBJ whole genome shotgun (WGS) entry which is preliminary data.</text>
</comment>
<evidence type="ECO:0000256" key="3">
    <source>
        <dbReference type="ARBA" id="ARBA00023125"/>
    </source>
</evidence>
<keyword evidence="4" id="KW-0804">Transcription</keyword>
<name>A0A9D2SEV8_9FIRM</name>
<sequence>MKHKYFRLTKSENEIMNLMWKEGRPLSRSEIIELTPERSWKPASIHILLNSMLDKNAIEVAGFVQSTKNYARTFMPTLTADEYAVLQLKHGGTFNDQSALRLISALVEDMEDVEALDQITQLVEQRKAQLP</sequence>
<proteinExistence type="inferred from homology"/>
<dbReference type="InterPro" id="IPR036388">
    <property type="entry name" value="WH-like_DNA-bd_sf"/>
</dbReference>
<protein>
    <submittedName>
        <fullName evidence="5">BlaI/MecI/CopY family transcriptional regulator</fullName>
    </submittedName>
</protein>
<dbReference type="GO" id="GO:0045892">
    <property type="term" value="P:negative regulation of DNA-templated transcription"/>
    <property type="evidence" value="ECO:0007669"/>
    <property type="project" value="InterPro"/>
</dbReference>
<evidence type="ECO:0000313" key="6">
    <source>
        <dbReference type="Proteomes" id="UP000826793"/>
    </source>
</evidence>
<organism evidence="5 6">
    <name type="scientific">Candidatus Acutalibacter pullicola</name>
    <dbReference type="NCBI Taxonomy" id="2838417"/>
    <lineage>
        <taxon>Bacteria</taxon>
        <taxon>Bacillati</taxon>
        <taxon>Bacillota</taxon>
        <taxon>Clostridia</taxon>
        <taxon>Eubacteriales</taxon>
        <taxon>Acutalibacteraceae</taxon>
        <taxon>Acutalibacter</taxon>
    </lineage>
</organism>
<dbReference type="InterPro" id="IPR036390">
    <property type="entry name" value="WH_DNA-bd_sf"/>
</dbReference>
<keyword evidence="2" id="KW-0805">Transcription regulation</keyword>
<evidence type="ECO:0000256" key="4">
    <source>
        <dbReference type="ARBA" id="ARBA00023163"/>
    </source>
</evidence>
<evidence type="ECO:0000256" key="1">
    <source>
        <dbReference type="ARBA" id="ARBA00011046"/>
    </source>
</evidence>
<evidence type="ECO:0000313" key="5">
    <source>
        <dbReference type="EMBL" id="HJB97156.1"/>
    </source>
</evidence>
<accession>A0A9D2SEV8</accession>
<reference evidence="5" key="1">
    <citation type="journal article" date="2021" name="PeerJ">
        <title>Extensive microbial diversity within the chicken gut microbiome revealed by metagenomics and culture.</title>
        <authorList>
            <person name="Gilroy R."/>
            <person name="Ravi A."/>
            <person name="Getino M."/>
            <person name="Pursley I."/>
            <person name="Horton D.L."/>
            <person name="Alikhan N.F."/>
            <person name="Baker D."/>
            <person name="Gharbi K."/>
            <person name="Hall N."/>
            <person name="Watson M."/>
            <person name="Adriaenssens E.M."/>
            <person name="Foster-Nyarko E."/>
            <person name="Jarju S."/>
            <person name="Secka A."/>
            <person name="Antonio M."/>
            <person name="Oren A."/>
            <person name="Chaudhuri R.R."/>
            <person name="La Ragione R."/>
            <person name="Hildebrand F."/>
            <person name="Pallen M.J."/>
        </authorList>
    </citation>
    <scope>NUCLEOTIDE SEQUENCE</scope>
    <source>
        <strain evidence="5">CHK185-1770</strain>
    </source>
</reference>
<keyword evidence="3" id="KW-0238">DNA-binding</keyword>